<dbReference type="AlphaFoldDB" id="A0A840AC56"/>
<reference evidence="1 2" key="1">
    <citation type="submission" date="2020-08" db="EMBL/GenBank/DDBJ databases">
        <title>Genomic Encyclopedia of Type Strains, Phase IV (KMG-IV): sequencing the most valuable type-strain genomes for metagenomic binning, comparative biology and taxonomic classification.</title>
        <authorList>
            <person name="Goeker M."/>
        </authorList>
    </citation>
    <scope>NUCLEOTIDE SEQUENCE [LARGE SCALE GENOMIC DNA]</scope>
    <source>
        <strain evidence="1 2">DSM 19979</strain>
    </source>
</reference>
<evidence type="ECO:0000313" key="2">
    <source>
        <dbReference type="Proteomes" id="UP000553193"/>
    </source>
</evidence>
<evidence type="ECO:0000313" key="1">
    <source>
        <dbReference type="EMBL" id="MBB3897834.1"/>
    </source>
</evidence>
<proteinExistence type="predicted"/>
<comment type="caution">
    <text evidence="1">The sequence shown here is derived from an EMBL/GenBank/DDBJ whole genome shotgun (WGS) entry which is preliminary data.</text>
</comment>
<accession>A0A840AC56</accession>
<sequence length="325" mass="35933">MPQLDAAQFDPVRFPGVPEDVRWPPESFSFEAPWLRGSDLAFECGLDGQIIFVRRYDAIRLVLDVDTAHSALDLKPGSHDFRLLRLIPSALRLVECVVPGDPMPPALLGEPLPLPAEHLLYSATTALVGALSRGAGEAGEAYLAALRRTPPGLDMFETAAARCVTDGQFELQRIAKLARALKRLARAHAEVLGAHASQPDYPGMERMVTATTKVMLRDAHWSGDLIAQALRQVSPLVTVPRQTADMLLSAAVAALEEQGSLEAVTRMTDTQARLRDRLTELGLFWRRIAAAWATVHPETTDRREIDLLCRNLLRRLQIRSLYLPE</sequence>
<protein>
    <submittedName>
        <fullName evidence="1">Uncharacterized protein</fullName>
    </submittedName>
</protein>
<gene>
    <name evidence="1" type="ORF">GGQ83_001260</name>
</gene>
<keyword evidence="2" id="KW-1185">Reference proteome</keyword>
<name>A0A840AC56_9PROT</name>
<dbReference type="Proteomes" id="UP000553193">
    <property type="component" value="Unassembled WGS sequence"/>
</dbReference>
<dbReference type="EMBL" id="JACIDJ010000001">
    <property type="protein sequence ID" value="MBB3897834.1"/>
    <property type="molecule type" value="Genomic_DNA"/>
</dbReference>
<organism evidence="1 2">
    <name type="scientific">Roseococcus suduntuyensis</name>
    <dbReference type="NCBI Taxonomy" id="455361"/>
    <lineage>
        <taxon>Bacteria</taxon>
        <taxon>Pseudomonadati</taxon>
        <taxon>Pseudomonadota</taxon>
        <taxon>Alphaproteobacteria</taxon>
        <taxon>Acetobacterales</taxon>
        <taxon>Roseomonadaceae</taxon>
        <taxon>Roseococcus</taxon>
    </lineage>
</organism>
<dbReference type="RefSeq" id="WP_207018060.1">
    <property type="nucleotide sequence ID" value="NZ_JAFFQX010000021.1"/>
</dbReference>